<dbReference type="PANTHER" id="PTHR11640:SF167">
    <property type="entry name" value="SIGNAL-REGULATORY PROTEIN BETA-1-LIKE"/>
    <property type="match status" value="1"/>
</dbReference>
<comment type="caution">
    <text evidence="7">The sequence shown here is derived from an EMBL/GenBank/DDBJ whole genome shotgun (WGS) entry which is preliminary data.</text>
</comment>
<dbReference type="Gene3D" id="2.60.40.10">
    <property type="entry name" value="Immunoglobulins"/>
    <property type="match status" value="2"/>
</dbReference>
<reference evidence="7 8" key="1">
    <citation type="submission" date="2024-11" db="EMBL/GenBank/DDBJ databases">
        <title>Adaptive evolution of stress response genes in parasites aligns with host niche diversity.</title>
        <authorList>
            <person name="Hahn C."/>
            <person name="Resl P."/>
        </authorList>
    </citation>
    <scope>NUCLEOTIDE SEQUENCE [LARGE SCALE GENOMIC DNA]</scope>
    <source>
        <strain evidence="7">EGGRZ-B1_66</strain>
        <tissue evidence="7">Body</tissue>
    </source>
</reference>
<evidence type="ECO:0000313" key="8">
    <source>
        <dbReference type="Proteomes" id="UP001626550"/>
    </source>
</evidence>
<dbReference type="Proteomes" id="UP001626550">
    <property type="component" value="Unassembled WGS sequence"/>
</dbReference>
<evidence type="ECO:0000313" key="7">
    <source>
        <dbReference type="EMBL" id="KAL3314532.1"/>
    </source>
</evidence>
<dbReference type="Pfam" id="PF13927">
    <property type="entry name" value="Ig_3"/>
    <property type="match status" value="1"/>
</dbReference>
<keyword evidence="5" id="KW-0393">Immunoglobulin domain</keyword>
<dbReference type="PROSITE" id="PS50835">
    <property type="entry name" value="IG_LIKE"/>
    <property type="match status" value="2"/>
</dbReference>
<dbReference type="EMBL" id="JBJKFK010000969">
    <property type="protein sequence ID" value="KAL3314532.1"/>
    <property type="molecule type" value="Genomic_DNA"/>
</dbReference>
<dbReference type="InterPro" id="IPR003598">
    <property type="entry name" value="Ig_sub2"/>
</dbReference>
<sequence length="442" mass="50083">MNIIEFLLLWQATSHLLIGRMKPLLHRQSKTDFEGTQETNIAVLSGPHSEIMLECVFASNPAPNISWFRDDQLLDLNSPSSYQNSVKADTKQDASLPYQTVAKLSVASQSLNEYWLLGGEYRAEATNEYGTGACKTIVLVRGVGLRMRPSGQGLRYPNYREETAIDGRLFTLKCYAIGPELPTLSWLKISNNANLTIPLDHRHQLFERNRVLKFVTVNNQDSGEYECQAKLPNSDDTVVKSIIKLTVKNAPTIKQGMKEHNSNQGERFYAGCVPISADEPWYAWWEFLPEGSQHPIRIRPLTTDLGIDITYSQDGAKSQLIVPQVLHSVLPDFVMDHPNQIVNLNIKSLDKSRHVGQVTCVIRNTVDEARESVKLRFNPEFEFAKRPPNNLQVTLNQTIAIDCQPRKTDVEARVDWQFQGSLIPHRLMPSPLTQQRTLKGHR</sequence>
<dbReference type="SUPFAM" id="SSF48726">
    <property type="entry name" value="Immunoglobulin"/>
    <property type="match status" value="2"/>
</dbReference>
<keyword evidence="4" id="KW-0325">Glycoprotein</keyword>
<dbReference type="InterPro" id="IPR051275">
    <property type="entry name" value="Cell_adhesion_signaling"/>
</dbReference>
<evidence type="ECO:0000256" key="3">
    <source>
        <dbReference type="ARBA" id="ARBA00023157"/>
    </source>
</evidence>
<accession>A0ABD2Q5U6</accession>
<dbReference type="InterPro" id="IPR003599">
    <property type="entry name" value="Ig_sub"/>
</dbReference>
<dbReference type="SMART" id="SM00409">
    <property type="entry name" value="IG"/>
    <property type="match status" value="1"/>
</dbReference>
<evidence type="ECO:0000256" key="5">
    <source>
        <dbReference type="ARBA" id="ARBA00023319"/>
    </source>
</evidence>
<protein>
    <recommendedName>
        <fullName evidence="6">Ig-like domain-containing protein</fullName>
    </recommendedName>
</protein>
<gene>
    <name evidence="7" type="ORF">Ciccas_006847</name>
</gene>
<dbReference type="PANTHER" id="PTHR11640">
    <property type="entry name" value="NEPHRIN"/>
    <property type="match status" value="1"/>
</dbReference>
<keyword evidence="8" id="KW-1185">Reference proteome</keyword>
<feature type="domain" description="Ig-like" evidence="6">
    <location>
        <begin position="23"/>
        <end position="138"/>
    </location>
</feature>
<feature type="domain" description="Ig-like" evidence="6">
    <location>
        <begin position="157"/>
        <end position="243"/>
    </location>
</feature>
<keyword evidence="2" id="KW-0472">Membrane</keyword>
<dbReference type="InterPro" id="IPR007110">
    <property type="entry name" value="Ig-like_dom"/>
</dbReference>
<evidence type="ECO:0000259" key="6">
    <source>
        <dbReference type="PROSITE" id="PS50835"/>
    </source>
</evidence>
<evidence type="ECO:0000256" key="2">
    <source>
        <dbReference type="ARBA" id="ARBA00023136"/>
    </source>
</evidence>
<dbReference type="SMART" id="SM00408">
    <property type="entry name" value="IGc2"/>
    <property type="match status" value="2"/>
</dbReference>
<dbReference type="InterPro" id="IPR036179">
    <property type="entry name" value="Ig-like_dom_sf"/>
</dbReference>
<dbReference type="GO" id="GO:0016020">
    <property type="term" value="C:membrane"/>
    <property type="evidence" value="ECO:0007669"/>
    <property type="project" value="UniProtKB-SubCell"/>
</dbReference>
<proteinExistence type="predicted"/>
<dbReference type="AlphaFoldDB" id="A0ABD2Q5U6"/>
<dbReference type="InterPro" id="IPR013783">
    <property type="entry name" value="Ig-like_fold"/>
</dbReference>
<organism evidence="7 8">
    <name type="scientific">Cichlidogyrus casuarinus</name>
    <dbReference type="NCBI Taxonomy" id="1844966"/>
    <lineage>
        <taxon>Eukaryota</taxon>
        <taxon>Metazoa</taxon>
        <taxon>Spiralia</taxon>
        <taxon>Lophotrochozoa</taxon>
        <taxon>Platyhelminthes</taxon>
        <taxon>Monogenea</taxon>
        <taxon>Monopisthocotylea</taxon>
        <taxon>Dactylogyridea</taxon>
        <taxon>Ancyrocephalidae</taxon>
        <taxon>Cichlidogyrus</taxon>
    </lineage>
</organism>
<comment type="subcellular location">
    <subcellularLocation>
        <location evidence="1">Membrane</location>
        <topology evidence="1">Single-pass type I membrane protein</topology>
    </subcellularLocation>
</comment>
<evidence type="ECO:0000256" key="4">
    <source>
        <dbReference type="ARBA" id="ARBA00023180"/>
    </source>
</evidence>
<keyword evidence="3" id="KW-1015">Disulfide bond</keyword>
<evidence type="ECO:0000256" key="1">
    <source>
        <dbReference type="ARBA" id="ARBA00004479"/>
    </source>
</evidence>
<name>A0ABD2Q5U6_9PLAT</name>
<dbReference type="CDD" id="cd00096">
    <property type="entry name" value="Ig"/>
    <property type="match status" value="1"/>
</dbReference>